<dbReference type="KEGG" id="reu:Reut_A2421"/>
<dbReference type="EMBL" id="CP000090">
    <property type="protein sequence ID" value="AAZ61783.1"/>
    <property type="molecule type" value="Genomic_DNA"/>
</dbReference>
<proteinExistence type="predicted"/>
<dbReference type="AlphaFoldDB" id="Q46YK0"/>
<evidence type="ECO:0000313" key="1">
    <source>
        <dbReference type="EMBL" id="AAZ61783.1"/>
    </source>
</evidence>
<organism evidence="1">
    <name type="scientific">Cupriavidus pinatubonensis (strain JMP 134 / LMG 1197)</name>
    <name type="common">Cupriavidus necator (strain JMP 134)</name>
    <dbReference type="NCBI Taxonomy" id="264198"/>
    <lineage>
        <taxon>Bacteria</taxon>
        <taxon>Pseudomonadati</taxon>
        <taxon>Pseudomonadota</taxon>
        <taxon>Betaproteobacteria</taxon>
        <taxon>Burkholderiales</taxon>
        <taxon>Burkholderiaceae</taxon>
        <taxon>Cupriavidus</taxon>
    </lineage>
</organism>
<protein>
    <submittedName>
        <fullName evidence="1">Uncharacterized protein</fullName>
    </submittedName>
</protein>
<dbReference type="eggNOG" id="ENOG503447K">
    <property type="taxonomic scope" value="Bacteria"/>
</dbReference>
<name>Q46YK0_CUPPJ</name>
<accession>Q46YK0</accession>
<dbReference type="HOGENOM" id="CLU_2555805_0_0_4"/>
<dbReference type="OrthoDB" id="8966993at2"/>
<gene>
    <name evidence="1" type="ordered locus">Reut_A2421</name>
</gene>
<reference evidence="1" key="1">
    <citation type="submission" date="2005-08" db="EMBL/GenBank/DDBJ databases">
        <title>Complete sequence of Chromosome1 of Ralstonia eutropha JMP134.</title>
        <authorList>
            <person name="Copeland A."/>
            <person name="Lucas S."/>
            <person name="Lapidus A."/>
            <person name="Barry K."/>
            <person name="Detter J.C."/>
            <person name="Glavina T."/>
            <person name="Hammon N."/>
            <person name="Israni S."/>
            <person name="Pitluck S."/>
            <person name="Goltsman E."/>
            <person name="Martinez M."/>
            <person name="Schmutz J."/>
            <person name="Larimer F."/>
            <person name="Land M."/>
            <person name="Lykidis A."/>
            <person name="Richardson P."/>
        </authorList>
    </citation>
    <scope>NUCLEOTIDE SEQUENCE</scope>
    <source>
        <strain evidence="1">JMP134</strain>
    </source>
</reference>
<sequence length="82" mass="8897">MNPEPANCPLCSAAAERTRAAPRGFHYTCPSCGTFRISSGVLGCRQDIPASAREDIRRLRAYGHVPFIEVAREGVRIVPGRG</sequence>